<name>A0A2K9AXN3_9GAMM</name>
<dbReference type="KEGG" id="kpd:CW740_04870"/>
<feature type="binding site" evidence="2">
    <location>
        <position position="349"/>
    </location>
    <ligand>
        <name>Zn(2+)</name>
        <dbReference type="ChEBI" id="CHEBI:29105"/>
        <label>1</label>
    </ligand>
</feature>
<evidence type="ECO:0000256" key="3">
    <source>
        <dbReference type="RuleBase" id="RU003946"/>
    </source>
</evidence>
<dbReference type="Gene3D" id="3.40.720.10">
    <property type="entry name" value="Alkaline Phosphatase, subunit A"/>
    <property type="match status" value="1"/>
</dbReference>
<dbReference type="PRINTS" id="PR00113">
    <property type="entry name" value="ALKPHPHTASE"/>
</dbReference>
<dbReference type="OrthoDB" id="9794455at2"/>
<comment type="cofactor">
    <cofactor evidence="2">
        <name>Mg(2+)</name>
        <dbReference type="ChEBI" id="CHEBI:18420"/>
    </cofactor>
    <text evidence="2">Binds 1 Mg(2+) ion.</text>
</comment>
<dbReference type="EMBL" id="CP025120">
    <property type="protein sequence ID" value="AUD78619.1"/>
    <property type="molecule type" value="Genomic_DNA"/>
</dbReference>
<dbReference type="Pfam" id="PF00245">
    <property type="entry name" value="Alk_phosphatase"/>
    <property type="match status" value="1"/>
</dbReference>
<feature type="binding site" evidence="2">
    <location>
        <position position="391"/>
    </location>
    <ligand>
        <name>Zn(2+)</name>
        <dbReference type="ChEBI" id="CHEBI:29105"/>
        <label>2</label>
    </ligand>
</feature>
<feature type="binding site" evidence="2">
    <location>
        <position position="76"/>
    </location>
    <ligand>
        <name>Zn(2+)</name>
        <dbReference type="ChEBI" id="CHEBI:29105"/>
        <label>2</label>
    </ligand>
</feature>
<evidence type="ECO:0000256" key="5">
    <source>
        <dbReference type="SAM" id="SignalP"/>
    </source>
</evidence>
<feature type="binding site" evidence="2">
    <location>
        <position position="344"/>
    </location>
    <ligand>
        <name>Mg(2+)</name>
        <dbReference type="ChEBI" id="CHEBI:18420"/>
    </ligand>
</feature>
<keyword evidence="7" id="KW-1185">Reference proteome</keyword>
<feature type="binding site" evidence="2">
    <location>
        <position position="189"/>
    </location>
    <ligand>
        <name>Mg(2+)</name>
        <dbReference type="ChEBI" id="CHEBI:18420"/>
    </ligand>
</feature>
<dbReference type="InterPro" id="IPR017850">
    <property type="entry name" value="Alkaline_phosphatase_core_sf"/>
</dbReference>
<evidence type="ECO:0000313" key="7">
    <source>
        <dbReference type="Proteomes" id="UP000232693"/>
    </source>
</evidence>
<dbReference type="InterPro" id="IPR001952">
    <property type="entry name" value="Alkaline_phosphatase"/>
</dbReference>
<dbReference type="PANTHER" id="PTHR11596:SF5">
    <property type="entry name" value="ALKALINE PHOSPHATASE"/>
    <property type="match status" value="1"/>
</dbReference>
<feature type="binding site" evidence="2">
    <location>
        <position position="390"/>
    </location>
    <ligand>
        <name>Zn(2+)</name>
        <dbReference type="ChEBI" id="CHEBI:29105"/>
        <label>2</label>
    </ligand>
</feature>
<dbReference type="GO" id="GO:0046872">
    <property type="term" value="F:metal ion binding"/>
    <property type="evidence" value="ECO:0007669"/>
    <property type="project" value="UniProtKB-KW"/>
</dbReference>
<comment type="similarity">
    <text evidence="3">Belongs to the alkaline phosphatase family.</text>
</comment>
<feature type="region of interest" description="Disordered" evidence="4">
    <location>
        <begin position="460"/>
        <end position="479"/>
    </location>
</feature>
<dbReference type="AlphaFoldDB" id="A0A2K9AXN3"/>
<proteinExistence type="inferred from homology"/>
<dbReference type="GO" id="GO:0004035">
    <property type="term" value="F:alkaline phosphatase activity"/>
    <property type="evidence" value="ECO:0007669"/>
    <property type="project" value="TreeGrafter"/>
</dbReference>
<dbReference type="CDD" id="cd16012">
    <property type="entry name" value="ALP"/>
    <property type="match status" value="1"/>
</dbReference>
<dbReference type="SUPFAM" id="SSF53649">
    <property type="entry name" value="Alkaline phosphatase-like"/>
    <property type="match status" value="1"/>
</dbReference>
<keyword evidence="2" id="KW-0862">Zinc</keyword>
<evidence type="ECO:0000313" key="6">
    <source>
        <dbReference type="EMBL" id="AUD78619.1"/>
    </source>
</evidence>
<feature type="chain" id="PRO_5043601850" evidence="5">
    <location>
        <begin position="20"/>
        <end position="537"/>
    </location>
</feature>
<feature type="binding site" evidence="2">
    <location>
        <position position="353"/>
    </location>
    <ligand>
        <name>Zn(2+)</name>
        <dbReference type="ChEBI" id="CHEBI:29105"/>
        <label>1</label>
    </ligand>
</feature>
<accession>A0A2K9AXN3</accession>
<organism evidence="6 7">
    <name type="scientific">Kangiella profundi</name>
    <dbReference type="NCBI Taxonomy" id="1561924"/>
    <lineage>
        <taxon>Bacteria</taxon>
        <taxon>Pseudomonadati</taxon>
        <taxon>Pseudomonadota</taxon>
        <taxon>Gammaproteobacteria</taxon>
        <taxon>Kangiellales</taxon>
        <taxon>Kangiellaceae</taxon>
        <taxon>Kangiella</taxon>
    </lineage>
</organism>
<sequence length="537" mass="57215">MKNTLKLLPVLMATALLTACPGDDDETPSTPPESSVDWTKTNAWFEAGQNTVITANKTEVNLTRGSAKNVILFVGDGMGISTVTAARILAGQMEGKAGEENQLSFDKFPVAGLLKTYNTNQQTPDSAGTMTAMISGAKTKAGVIGLSEKALRADCASGQGEELVTAIELAEMAGKSTGIISTARITHATPAATYAKSAERNWESDDGLSEEAKSNGCKDIAQQLIDFNYGDGIDVVLGGGRRHFIPNTLTDEEGKNGKRQDGQNLISLWQSKYTNGQYVFDQSGFDAVDTTAAEKLLGLFNSSHMEYEADRSNDVAGEPSLSQMTEKSLQILSKNDNGFFLTVESGRVDHAHHAGNAYRALYDAIEFAKAIEVAVNSVDLNETLIVVTADHSHVLTLAGYPTRGNPILGLVKTNDSAGNPESEPVLAGDDRPYTTLGYTNGLGYANFGDASVGDQRYSEQHNAGRHVHTEEDTESSGFHQETLVPLGSETHAGEDVGVYAIGPGAQLLRGVNEQSMVFHAIDFAADLINQAEVNAVQ</sequence>
<dbReference type="Proteomes" id="UP000232693">
    <property type="component" value="Chromosome"/>
</dbReference>
<dbReference type="PROSITE" id="PS51257">
    <property type="entry name" value="PROKAR_LIPOPROTEIN"/>
    <property type="match status" value="1"/>
</dbReference>
<evidence type="ECO:0000256" key="4">
    <source>
        <dbReference type="SAM" id="MobiDB-lite"/>
    </source>
</evidence>
<feature type="binding site" evidence="2">
    <location>
        <position position="76"/>
    </location>
    <ligand>
        <name>Mg(2+)</name>
        <dbReference type="ChEBI" id="CHEBI:18420"/>
    </ligand>
</feature>
<feature type="active site" description="Phosphoserine intermediate" evidence="1">
    <location>
        <position position="126"/>
    </location>
</feature>
<protein>
    <submittedName>
        <fullName evidence="6">Alkaline phosphatase</fullName>
    </submittedName>
</protein>
<dbReference type="RefSeq" id="WP_106646481.1">
    <property type="nucleotide sequence ID" value="NZ_BMGO01000002.1"/>
</dbReference>
<reference evidence="6 7" key="1">
    <citation type="submission" date="2017-12" db="EMBL/GenBank/DDBJ databases">
        <title>Kangiella profundi FT102 completed genome.</title>
        <authorList>
            <person name="Xu J."/>
            <person name="Wang J."/>
            <person name="Lu Y."/>
        </authorList>
    </citation>
    <scope>NUCLEOTIDE SEQUENCE [LARGE SCALE GENOMIC DNA]</scope>
    <source>
        <strain evidence="6 7">FT102</strain>
    </source>
</reference>
<keyword evidence="2" id="KW-0479">Metal-binding</keyword>
<keyword evidence="5" id="KW-0732">Signal</keyword>
<dbReference type="SMART" id="SM00098">
    <property type="entry name" value="alkPPc"/>
    <property type="match status" value="1"/>
</dbReference>
<dbReference type="PANTHER" id="PTHR11596">
    <property type="entry name" value="ALKALINE PHOSPHATASE"/>
    <property type="match status" value="1"/>
</dbReference>
<feature type="signal peptide" evidence="5">
    <location>
        <begin position="1"/>
        <end position="19"/>
    </location>
</feature>
<feature type="binding site" evidence="2">
    <location>
        <position position="491"/>
    </location>
    <ligand>
        <name>Zn(2+)</name>
        <dbReference type="ChEBI" id="CHEBI:29105"/>
        <label>2</label>
    </ligand>
</feature>
<keyword evidence="2" id="KW-0460">Magnesium</keyword>
<gene>
    <name evidence="6" type="ORF">CW740_04870</name>
</gene>
<evidence type="ECO:0000256" key="1">
    <source>
        <dbReference type="PIRSR" id="PIRSR601952-1"/>
    </source>
</evidence>
<comment type="cofactor">
    <cofactor evidence="2">
        <name>Zn(2+)</name>
        <dbReference type="ChEBI" id="CHEBI:29105"/>
    </cofactor>
    <text evidence="2">Binds 2 Zn(2+) ions.</text>
</comment>
<feature type="binding site" evidence="2">
    <location>
        <position position="187"/>
    </location>
    <ligand>
        <name>Mg(2+)</name>
        <dbReference type="ChEBI" id="CHEBI:18420"/>
    </ligand>
</feature>
<evidence type="ECO:0000256" key="2">
    <source>
        <dbReference type="PIRSR" id="PIRSR601952-2"/>
    </source>
</evidence>